<proteinExistence type="predicted"/>
<protein>
    <submittedName>
        <fullName evidence="1">Uncharacterized protein</fullName>
    </submittedName>
</protein>
<sequence length="94" mass="10707">MVDDETQFNGSLGLNVIRGMLELPAEDMHRRGKWKCKSKQLRGLIEIGFHLTGQNSFTILKIHIIVDMDSHLDCEVTDAYAPVFVFLPFLSMLN</sequence>
<name>A0AAW1X3P3_RUBAR</name>
<evidence type="ECO:0000313" key="2">
    <source>
        <dbReference type="Proteomes" id="UP001457282"/>
    </source>
</evidence>
<dbReference type="EMBL" id="JBEDUW010000004">
    <property type="protein sequence ID" value="KAK9930978.1"/>
    <property type="molecule type" value="Genomic_DNA"/>
</dbReference>
<gene>
    <name evidence="1" type="ORF">M0R45_018278</name>
</gene>
<comment type="caution">
    <text evidence="1">The sequence shown here is derived from an EMBL/GenBank/DDBJ whole genome shotgun (WGS) entry which is preliminary data.</text>
</comment>
<dbReference type="Proteomes" id="UP001457282">
    <property type="component" value="Unassembled WGS sequence"/>
</dbReference>
<keyword evidence="2" id="KW-1185">Reference proteome</keyword>
<accession>A0AAW1X3P3</accession>
<reference evidence="1 2" key="1">
    <citation type="journal article" date="2023" name="G3 (Bethesda)">
        <title>A chromosome-length genome assembly and annotation of blackberry (Rubus argutus, cv. 'Hillquist').</title>
        <authorList>
            <person name="Bruna T."/>
            <person name="Aryal R."/>
            <person name="Dudchenko O."/>
            <person name="Sargent D.J."/>
            <person name="Mead D."/>
            <person name="Buti M."/>
            <person name="Cavallini A."/>
            <person name="Hytonen T."/>
            <person name="Andres J."/>
            <person name="Pham M."/>
            <person name="Weisz D."/>
            <person name="Mascagni F."/>
            <person name="Usai G."/>
            <person name="Natali L."/>
            <person name="Bassil N."/>
            <person name="Fernandez G.E."/>
            <person name="Lomsadze A."/>
            <person name="Armour M."/>
            <person name="Olukolu B."/>
            <person name="Poorten T."/>
            <person name="Britton C."/>
            <person name="Davik J."/>
            <person name="Ashrafi H."/>
            <person name="Aiden E.L."/>
            <person name="Borodovsky M."/>
            <person name="Worthington M."/>
        </authorList>
    </citation>
    <scope>NUCLEOTIDE SEQUENCE [LARGE SCALE GENOMIC DNA]</scope>
    <source>
        <strain evidence="1">PI 553951</strain>
    </source>
</reference>
<organism evidence="1 2">
    <name type="scientific">Rubus argutus</name>
    <name type="common">Southern blackberry</name>
    <dbReference type="NCBI Taxonomy" id="59490"/>
    <lineage>
        <taxon>Eukaryota</taxon>
        <taxon>Viridiplantae</taxon>
        <taxon>Streptophyta</taxon>
        <taxon>Embryophyta</taxon>
        <taxon>Tracheophyta</taxon>
        <taxon>Spermatophyta</taxon>
        <taxon>Magnoliopsida</taxon>
        <taxon>eudicotyledons</taxon>
        <taxon>Gunneridae</taxon>
        <taxon>Pentapetalae</taxon>
        <taxon>rosids</taxon>
        <taxon>fabids</taxon>
        <taxon>Rosales</taxon>
        <taxon>Rosaceae</taxon>
        <taxon>Rosoideae</taxon>
        <taxon>Rosoideae incertae sedis</taxon>
        <taxon>Rubus</taxon>
    </lineage>
</organism>
<evidence type="ECO:0000313" key="1">
    <source>
        <dbReference type="EMBL" id="KAK9930978.1"/>
    </source>
</evidence>
<dbReference type="AlphaFoldDB" id="A0AAW1X3P3"/>